<name>A0A5A7SGQ2_9NOCA</name>
<sequence length="230" mass="24232">MVIATLAGLALIDATSIGTLVIPVWLLLASERPPARRLAQYLGAIAAFYFMVGIALTIAVRTGIDTLTAEVRTPVVLWPQLVVGVALFAVSWRFDSARRRRAGAPDRAVRWRARALDAQSSGRGLAMLAVSAGSIELFSMLPYLAAIGLIVSTGTTAVQWIPLLAGYCAVMIAPAAIAIVARSVAGERVEAMLARVDGFVSRHADSALGWMLGIVGFLLASDAATALFVE</sequence>
<dbReference type="OrthoDB" id="7062264at2"/>
<dbReference type="EMBL" id="VLNY01000003">
    <property type="protein sequence ID" value="KAA0023391.1"/>
    <property type="molecule type" value="Genomic_DNA"/>
</dbReference>
<evidence type="ECO:0000313" key="2">
    <source>
        <dbReference type="EMBL" id="KAA0023391.1"/>
    </source>
</evidence>
<keyword evidence="1" id="KW-0812">Transmembrane</keyword>
<dbReference type="AlphaFoldDB" id="A0A5A7SGQ2"/>
<feature type="transmembrane region" description="Helical" evidence="1">
    <location>
        <begin position="206"/>
        <end position="229"/>
    </location>
</feature>
<gene>
    <name evidence="2" type="ORF">FOY51_08250</name>
</gene>
<dbReference type="Pfam" id="PF11139">
    <property type="entry name" value="SfLAP"/>
    <property type="match status" value="1"/>
</dbReference>
<dbReference type="InterPro" id="IPR021315">
    <property type="entry name" value="Gap/Sap"/>
</dbReference>
<evidence type="ECO:0000256" key="1">
    <source>
        <dbReference type="SAM" id="Phobius"/>
    </source>
</evidence>
<proteinExistence type="predicted"/>
<protein>
    <recommendedName>
        <fullName evidence="4">GAP family protein</fullName>
    </recommendedName>
</protein>
<keyword evidence="1" id="KW-1133">Transmembrane helix</keyword>
<dbReference type="Proteomes" id="UP000322244">
    <property type="component" value="Unassembled WGS sequence"/>
</dbReference>
<reference evidence="2 3" key="1">
    <citation type="submission" date="2019-07" db="EMBL/GenBank/DDBJ databases">
        <title>Rhodococcus cavernicolus sp. nov., isolated from a cave.</title>
        <authorList>
            <person name="Lee S.D."/>
        </authorList>
    </citation>
    <scope>NUCLEOTIDE SEQUENCE [LARGE SCALE GENOMIC DNA]</scope>
    <source>
        <strain evidence="2 3">C1-24</strain>
    </source>
</reference>
<evidence type="ECO:0008006" key="4">
    <source>
        <dbReference type="Google" id="ProtNLM"/>
    </source>
</evidence>
<feature type="transmembrane region" description="Helical" evidence="1">
    <location>
        <begin position="163"/>
        <end position="185"/>
    </location>
</feature>
<dbReference type="RefSeq" id="WP_149429736.1">
    <property type="nucleotide sequence ID" value="NZ_VLNY01000003.1"/>
</dbReference>
<feature type="transmembrane region" description="Helical" evidence="1">
    <location>
        <begin position="76"/>
        <end position="94"/>
    </location>
</feature>
<feature type="transmembrane region" description="Helical" evidence="1">
    <location>
        <begin position="41"/>
        <end position="64"/>
    </location>
</feature>
<feature type="transmembrane region" description="Helical" evidence="1">
    <location>
        <begin position="124"/>
        <end position="151"/>
    </location>
</feature>
<keyword evidence="1" id="KW-0472">Membrane</keyword>
<comment type="caution">
    <text evidence="2">The sequence shown here is derived from an EMBL/GenBank/DDBJ whole genome shotgun (WGS) entry which is preliminary data.</text>
</comment>
<feature type="transmembrane region" description="Helical" evidence="1">
    <location>
        <begin position="6"/>
        <end position="29"/>
    </location>
</feature>
<evidence type="ECO:0000313" key="3">
    <source>
        <dbReference type="Proteomes" id="UP000322244"/>
    </source>
</evidence>
<accession>A0A5A7SGQ2</accession>
<organism evidence="2 3">
    <name type="scientific">Antrihabitans cavernicola</name>
    <dbReference type="NCBI Taxonomy" id="2495913"/>
    <lineage>
        <taxon>Bacteria</taxon>
        <taxon>Bacillati</taxon>
        <taxon>Actinomycetota</taxon>
        <taxon>Actinomycetes</taxon>
        <taxon>Mycobacteriales</taxon>
        <taxon>Nocardiaceae</taxon>
        <taxon>Antrihabitans</taxon>
    </lineage>
</organism>
<keyword evidence="3" id="KW-1185">Reference proteome</keyword>